<accession>A0A915E154</accession>
<evidence type="ECO:0000313" key="2">
    <source>
        <dbReference type="Proteomes" id="UP000887574"/>
    </source>
</evidence>
<name>A0A915E154_9BILA</name>
<feature type="compositionally biased region" description="Basic residues" evidence="1">
    <location>
        <begin position="1"/>
        <end position="11"/>
    </location>
</feature>
<reference evidence="3" key="1">
    <citation type="submission" date="2022-11" db="UniProtKB">
        <authorList>
            <consortium name="WormBaseParasite"/>
        </authorList>
    </citation>
    <scope>IDENTIFICATION</scope>
</reference>
<organism evidence="2 3">
    <name type="scientific">Ditylenchus dipsaci</name>
    <dbReference type="NCBI Taxonomy" id="166011"/>
    <lineage>
        <taxon>Eukaryota</taxon>
        <taxon>Metazoa</taxon>
        <taxon>Ecdysozoa</taxon>
        <taxon>Nematoda</taxon>
        <taxon>Chromadorea</taxon>
        <taxon>Rhabditida</taxon>
        <taxon>Tylenchina</taxon>
        <taxon>Tylenchomorpha</taxon>
        <taxon>Sphaerularioidea</taxon>
        <taxon>Anguinidae</taxon>
        <taxon>Anguininae</taxon>
        <taxon>Ditylenchus</taxon>
    </lineage>
</organism>
<sequence>MECMLQHHHHQAASQPSTQIGPSPKEKENGNQKSIPKKVSSECKGCRLSVYSWVVGVYIAAARASGHTTCQSSLACLAADFSRLLLPTTTP</sequence>
<dbReference type="AlphaFoldDB" id="A0A915E154"/>
<keyword evidence="2" id="KW-1185">Reference proteome</keyword>
<feature type="region of interest" description="Disordered" evidence="1">
    <location>
        <begin position="1"/>
        <end position="40"/>
    </location>
</feature>
<evidence type="ECO:0000256" key="1">
    <source>
        <dbReference type="SAM" id="MobiDB-lite"/>
    </source>
</evidence>
<protein>
    <submittedName>
        <fullName evidence="3">Uncharacterized protein</fullName>
    </submittedName>
</protein>
<proteinExistence type="predicted"/>
<evidence type="ECO:0000313" key="3">
    <source>
        <dbReference type="WBParaSite" id="jg25588"/>
    </source>
</evidence>
<dbReference type="WBParaSite" id="jg25588">
    <property type="protein sequence ID" value="jg25588"/>
    <property type="gene ID" value="jg25588"/>
</dbReference>
<dbReference type="Proteomes" id="UP000887574">
    <property type="component" value="Unplaced"/>
</dbReference>